<gene>
    <name evidence="1" type="ORF">AB8998_16015</name>
</gene>
<comment type="caution">
    <text evidence="1">The sequence shown here is derived from an EMBL/GenBank/DDBJ whole genome shotgun (WGS) entry which is preliminary data.</text>
</comment>
<dbReference type="Proteomes" id="UP001564760">
    <property type="component" value="Unassembled WGS sequence"/>
</dbReference>
<sequence length="166" mass="18562">MSLRQIEIPADDWRSQDTAVMHKTLADVSANPAVARAWRGSIALKFADTDKLEERHPYMNPAITGFLHRVYSELPYLLYFLNPDRENGALDTFFASIGALCQTDEAAWVMWSDDVGAAYYAALTAAAEFAVKSGDDWVAVVRGYEQRQSIFEEIREVLVARGVLLA</sequence>
<proteinExistence type="predicted"/>
<protein>
    <submittedName>
        <fullName evidence="1">Uncharacterized protein</fullName>
    </submittedName>
</protein>
<reference evidence="1 2" key="1">
    <citation type="submission" date="2024-08" db="EMBL/GenBank/DDBJ databases">
        <title>Mycobacterium servetensis sp. nov., a novel rapid-growing mycobacterial species recovered from a human patient in Zaragoza, Spain.</title>
        <authorList>
            <person name="Tristancho-Baro A.I."/>
            <person name="Buenestado-Serrano S."/>
            <person name="Garcia De Viedma D."/>
            <person name="Milagro-Beamonte A."/>
            <person name="Burillo N."/>
            <person name="Sanz S."/>
            <person name="Lopez-Calleja A.I."/>
            <person name="Penas-Utrilla D."/>
            <person name="Guardingo M."/>
            <person name="Garcia M.J."/>
            <person name="Vinuelas-Bayon J."/>
        </authorList>
    </citation>
    <scope>NUCLEOTIDE SEQUENCE [LARGE SCALE GENOMIC DNA]</scope>
    <source>
        <strain evidence="2">HUMS_12744610</strain>
    </source>
</reference>
<keyword evidence="2" id="KW-1185">Reference proteome</keyword>
<name>A0ABV4C1I4_9MYCO</name>
<organism evidence="1 2">
    <name type="scientific">Mycobacterium servetii</name>
    <dbReference type="NCBI Taxonomy" id="3237418"/>
    <lineage>
        <taxon>Bacteria</taxon>
        <taxon>Bacillati</taxon>
        <taxon>Actinomycetota</taxon>
        <taxon>Actinomycetes</taxon>
        <taxon>Mycobacteriales</taxon>
        <taxon>Mycobacteriaceae</taxon>
        <taxon>Mycobacterium</taxon>
    </lineage>
</organism>
<dbReference type="EMBL" id="JBGEDP010000001">
    <property type="protein sequence ID" value="MEY8016394.1"/>
    <property type="molecule type" value="Genomic_DNA"/>
</dbReference>
<evidence type="ECO:0000313" key="2">
    <source>
        <dbReference type="Proteomes" id="UP001564760"/>
    </source>
</evidence>
<dbReference type="RefSeq" id="WP_369738766.1">
    <property type="nucleotide sequence ID" value="NZ_JBGEDP010000001.1"/>
</dbReference>
<evidence type="ECO:0000313" key="1">
    <source>
        <dbReference type="EMBL" id="MEY8016394.1"/>
    </source>
</evidence>
<accession>A0ABV4C1I4</accession>